<dbReference type="VEuPathDB" id="FungiDB:MAPG_09270"/>
<dbReference type="Proteomes" id="UP000011715">
    <property type="component" value="Unassembled WGS sequence"/>
</dbReference>
<reference evidence="3" key="4">
    <citation type="journal article" date="2015" name="G3 (Bethesda)">
        <title>Genome sequences of three phytopathogenic species of the Magnaporthaceae family of fungi.</title>
        <authorList>
            <person name="Okagaki L.H."/>
            <person name="Nunes C.C."/>
            <person name="Sailsbery J."/>
            <person name="Clay B."/>
            <person name="Brown D."/>
            <person name="John T."/>
            <person name="Oh Y."/>
            <person name="Young N."/>
            <person name="Fitzgerald M."/>
            <person name="Haas B.J."/>
            <person name="Zeng Q."/>
            <person name="Young S."/>
            <person name="Adiconis X."/>
            <person name="Fan L."/>
            <person name="Levin J.Z."/>
            <person name="Mitchell T.K."/>
            <person name="Okubara P.A."/>
            <person name="Farman M.L."/>
            <person name="Kohn L.M."/>
            <person name="Birren B."/>
            <person name="Ma L.-J."/>
            <person name="Dean R.A."/>
        </authorList>
    </citation>
    <scope>NUCLEOTIDE SEQUENCE</scope>
    <source>
        <strain evidence="3">ATCC 64411 / 73-15</strain>
    </source>
</reference>
<evidence type="ECO:0000256" key="1">
    <source>
        <dbReference type="SAM" id="MobiDB-lite"/>
    </source>
</evidence>
<proteinExistence type="predicted"/>
<dbReference type="AlphaFoldDB" id="A0A0C4E9I2"/>
<evidence type="ECO:0000313" key="2">
    <source>
        <dbReference type="EMBL" id="KLU90306.1"/>
    </source>
</evidence>
<sequence>MRKAGERSLLYGQGAQGESSGLGGSRRDQAWSVGRGSSGLPCLSSGVCCRTGVRPRKVCDDRLGAAGSLGCQNLVHKLERGEERDSSGWEVDENGVLSREEEPLPRAAPSSASQPSIATGAPNNKHPSPPSPILAASSRHASFSTASQLTGSLGPSPARERGFLSYTVCIGFEALPYENWQLCVTDRSPPPGKDKFLLAKGPNGASRESQVPYPTRGGLLKRVVFVPEDALPSHAPYNYCIVTQALFEQHLATYPQPRF</sequence>
<reference evidence="2" key="3">
    <citation type="submission" date="2011-03" db="EMBL/GenBank/DDBJ databases">
        <title>Annotation of Magnaporthe poae ATCC 64411.</title>
        <authorList>
            <person name="Ma L.-J."/>
            <person name="Dead R."/>
            <person name="Young S.K."/>
            <person name="Zeng Q."/>
            <person name="Gargeya S."/>
            <person name="Fitzgerald M."/>
            <person name="Haas B."/>
            <person name="Abouelleil A."/>
            <person name="Alvarado L."/>
            <person name="Arachchi H.M."/>
            <person name="Berlin A."/>
            <person name="Brown A."/>
            <person name="Chapman S.B."/>
            <person name="Chen Z."/>
            <person name="Dunbar C."/>
            <person name="Freedman E."/>
            <person name="Gearin G."/>
            <person name="Gellesch M."/>
            <person name="Goldberg J."/>
            <person name="Griggs A."/>
            <person name="Gujja S."/>
            <person name="Heiman D."/>
            <person name="Howarth C."/>
            <person name="Larson L."/>
            <person name="Lui A."/>
            <person name="MacDonald P.J.P."/>
            <person name="Mehta T."/>
            <person name="Montmayeur A."/>
            <person name="Murphy C."/>
            <person name="Neiman D."/>
            <person name="Pearson M."/>
            <person name="Priest M."/>
            <person name="Roberts A."/>
            <person name="Saif S."/>
            <person name="Shea T."/>
            <person name="Shenoy N."/>
            <person name="Sisk P."/>
            <person name="Stolte C."/>
            <person name="Sykes S."/>
            <person name="Yandava C."/>
            <person name="Wortman J."/>
            <person name="Nusbaum C."/>
            <person name="Birren B."/>
        </authorList>
    </citation>
    <scope>NUCLEOTIDE SEQUENCE</scope>
    <source>
        <strain evidence="2">ATCC 64411</strain>
    </source>
</reference>
<dbReference type="EMBL" id="GL876974">
    <property type="protein sequence ID" value="KLU90306.1"/>
    <property type="molecule type" value="Genomic_DNA"/>
</dbReference>
<accession>A0A0C4E9I2</accession>
<reference evidence="3" key="5">
    <citation type="submission" date="2015-06" db="UniProtKB">
        <authorList>
            <consortium name="EnsemblFungi"/>
        </authorList>
    </citation>
    <scope>IDENTIFICATION</scope>
    <source>
        <strain evidence="3">ATCC 64411</strain>
    </source>
</reference>
<feature type="region of interest" description="Disordered" evidence="1">
    <location>
        <begin position="81"/>
        <end position="140"/>
    </location>
</feature>
<dbReference type="EMBL" id="ADBL01002270">
    <property type="status" value="NOT_ANNOTATED_CDS"/>
    <property type="molecule type" value="Genomic_DNA"/>
</dbReference>
<evidence type="ECO:0000313" key="3">
    <source>
        <dbReference type="EnsemblFungi" id="MAPG_09270T0"/>
    </source>
</evidence>
<organism evidence="3 4">
    <name type="scientific">Magnaporthiopsis poae (strain ATCC 64411 / 73-15)</name>
    <name type="common">Kentucky bluegrass fungus</name>
    <name type="synonym">Magnaporthe poae</name>
    <dbReference type="NCBI Taxonomy" id="644358"/>
    <lineage>
        <taxon>Eukaryota</taxon>
        <taxon>Fungi</taxon>
        <taxon>Dikarya</taxon>
        <taxon>Ascomycota</taxon>
        <taxon>Pezizomycotina</taxon>
        <taxon>Sordariomycetes</taxon>
        <taxon>Sordariomycetidae</taxon>
        <taxon>Magnaporthales</taxon>
        <taxon>Magnaporthaceae</taxon>
        <taxon>Magnaporthiopsis</taxon>
    </lineage>
</organism>
<feature type="compositionally biased region" description="Low complexity" evidence="1">
    <location>
        <begin position="105"/>
        <end position="118"/>
    </location>
</feature>
<keyword evidence="4" id="KW-1185">Reference proteome</keyword>
<gene>
    <name evidence="2" type="ORF">MAPG_09270</name>
</gene>
<evidence type="ECO:0000313" key="4">
    <source>
        <dbReference type="Proteomes" id="UP000011715"/>
    </source>
</evidence>
<reference evidence="2" key="2">
    <citation type="submission" date="2010-05" db="EMBL/GenBank/DDBJ databases">
        <title>The Genome Sequence of Magnaporthe poae strain ATCC 64411.</title>
        <authorList>
            <consortium name="The Broad Institute Genome Sequencing Platform"/>
            <consortium name="Broad Institute Genome Sequencing Center for Infectious Disease"/>
            <person name="Ma L.-J."/>
            <person name="Dead R."/>
            <person name="Young S."/>
            <person name="Zeng Q."/>
            <person name="Koehrsen M."/>
            <person name="Alvarado L."/>
            <person name="Berlin A."/>
            <person name="Chapman S.B."/>
            <person name="Chen Z."/>
            <person name="Freedman E."/>
            <person name="Gellesch M."/>
            <person name="Goldberg J."/>
            <person name="Griggs A."/>
            <person name="Gujja S."/>
            <person name="Heilman E.R."/>
            <person name="Heiman D."/>
            <person name="Hepburn T."/>
            <person name="Howarth C."/>
            <person name="Jen D."/>
            <person name="Larson L."/>
            <person name="Mehta T."/>
            <person name="Neiman D."/>
            <person name="Pearson M."/>
            <person name="Roberts A."/>
            <person name="Saif S."/>
            <person name="Shea T."/>
            <person name="Shenoy N."/>
            <person name="Sisk P."/>
            <person name="Stolte C."/>
            <person name="Sykes S."/>
            <person name="Walk T."/>
            <person name="White J."/>
            <person name="Yandava C."/>
            <person name="Haas B."/>
            <person name="Nusbaum C."/>
            <person name="Birren B."/>
        </authorList>
    </citation>
    <scope>NUCLEOTIDE SEQUENCE</scope>
    <source>
        <strain evidence="2">ATCC 64411</strain>
    </source>
</reference>
<feature type="region of interest" description="Disordered" evidence="1">
    <location>
        <begin position="1"/>
        <end position="30"/>
    </location>
</feature>
<name>A0A0C4E9I2_MAGP6</name>
<dbReference type="EnsemblFungi" id="MAPG_09270T0">
    <property type="protein sequence ID" value="MAPG_09270T0"/>
    <property type="gene ID" value="MAPG_09270"/>
</dbReference>
<reference evidence="4" key="1">
    <citation type="submission" date="2010-05" db="EMBL/GenBank/DDBJ databases">
        <title>The genome sequence of Magnaporthe poae strain ATCC 64411.</title>
        <authorList>
            <person name="Ma L.-J."/>
            <person name="Dead R."/>
            <person name="Young S."/>
            <person name="Zeng Q."/>
            <person name="Koehrsen M."/>
            <person name="Alvarado L."/>
            <person name="Berlin A."/>
            <person name="Chapman S.B."/>
            <person name="Chen Z."/>
            <person name="Freedman E."/>
            <person name="Gellesch M."/>
            <person name="Goldberg J."/>
            <person name="Griggs A."/>
            <person name="Gujja S."/>
            <person name="Heilman E.R."/>
            <person name="Heiman D."/>
            <person name="Hepburn T."/>
            <person name="Howarth C."/>
            <person name="Jen D."/>
            <person name="Larson L."/>
            <person name="Mehta T."/>
            <person name="Neiman D."/>
            <person name="Pearson M."/>
            <person name="Roberts A."/>
            <person name="Saif S."/>
            <person name="Shea T."/>
            <person name="Shenoy N."/>
            <person name="Sisk P."/>
            <person name="Stolte C."/>
            <person name="Sykes S."/>
            <person name="Walk T."/>
            <person name="White J."/>
            <person name="Yandava C."/>
            <person name="Haas B."/>
            <person name="Nusbaum C."/>
            <person name="Birren B."/>
        </authorList>
    </citation>
    <scope>NUCLEOTIDE SEQUENCE [LARGE SCALE GENOMIC DNA]</scope>
    <source>
        <strain evidence="4">ATCC 64411 / 73-15</strain>
    </source>
</reference>
<protein>
    <submittedName>
        <fullName evidence="2 3">Uncharacterized protein</fullName>
    </submittedName>
</protein>